<name>A0A0F9I415_9ZZZZ</name>
<dbReference type="AlphaFoldDB" id="A0A0F9I415"/>
<protein>
    <submittedName>
        <fullName evidence="2">Uncharacterized protein</fullName>
    </submittedName>
</protein>
<feature type="coiled-coil region" evidence="1">
    <location>
        <begin position="5"/>
        <end position="38"/>
    </location>
</feature>
<accession>A0A0F9I415</accession>
<proteinExistence type="predicted"/>
<dbReference type="EMBL" id="LAZR01015156">
    <property type="protein sequence ID" value="KKM14389.1"/>
    <property type="molecule type" value="Genomic_DNA"/>
</dbReference>
<gene>
    <name evidence="2" type="ORF">LCGC14_1706540</name>
</gene>
<comment type="caution">
    <text evidence="2">The sequence shown here is derived from an EMBL/GenBank/DDBJ whole genome shotgun (WGS) entry which is preliminary data.</text>
</comment>
<organism evidence="2">
    <name type="scientific">marine sediment metagenome</name>
    <dbReference type="NCBI Taxonomy" id="412755"/>
    <lineage>
        <taxon>unclassified sequences</taxon>
        <taxon>metagenomes</taxon>
        <taxon>ecological metagenomes</taxon>
    </lineage>
</organism>
<evidence type="ECO:0000256" key="1">
    <source>
        <dbReference type="SAM" id="Coils"/>
    </source>
</evidence>
<evidence type="ECO:0000313" key="2">
    <source>
        <dbReference type="EMBL" id="KKM14389.1"/>
    </source>
</evidence>
<keyword evidence="1" id="KW-0175">Coiled coil</keyword>
<sequence length="47" mass="5608">MNTKNNDAQRIIDKLDERNDKIEEKKRERESIKEYKKSMGELGITVL</sequence>
<reference evidence="2" key="1">
    <citation type="journal article" date="2015" name="Nature">
        <title>Complex archaea that bridge the gap between prokaryotes and eukaryotes.</title>
        <authorList>
            <person name="Spang A."/>
            <person name="Saw J.H."/>
            <person name="Jorgensen S.L."/>
            <person name="Zaremba-Niedzwiedzka K."/>
            <person name="Martijn J."/>
            <person name="Lind A.E."/>
            <person name="van Eijk R."/>
            <person name="Schleper C."/>
            <person name="Guy L."/>
            <person name="Ettema T.J."/>
        </authorList>
    </citation>
    <scope>NUCLEOTIDE SEQUENCE</scope>
</reference>